<evidence type="ECO:0000313" key="1">
    <source>
        <dbReference type="EMBL" id="NJB70117.1"/>
    </source>
</evidence>
<name>A0A846QSD8_9FLAO</name>
<proteinExistence type="predicted"/>
<dbReference type="Proteomes" id="UP000590442">
    <property type="component" value="Unassembled WGS sequence"/>
</dbReference>
<dbReference type="RefSeq" id="WP_167960648.1">
    <property type="nucleotide sequence ID" value="NZ_JAATJJ010000001.1"/>
</dbReference>
<reference evidence="1 2" key="1">
    <citation type="submission" date="2020-03" db="EMBL/GenBank/DDBJ databases">
        <title>Genomic Encyclopedia of Type Strains, Phase IV (KMG-IV): sequencing the most valuable type-strain genomes for metagenomic binning, comparative biology and taxonomic classification.</title>
        <authorList>
            <person name="Goeker M."/>
        </authorList>
    </citation>
    <scope>NUCLEOTIDE SEQUENCE [LARGE SCALE GENOMIC DNA]</scope>
    <source>
        <strain evidence="1 2">DSM 29762</strain>
    </source>
</reference>
<keyword evidence="2" id="KW-1185">Reference proteome</keyword>
<dbReference type="InterPro" id="IPR011042">
    <property type="entry name" value="6-blade_b-propeller_TolB-like"/>
</dbReference>
<evidence type="ECO:0008006" key="3">
    <source>
        <dbReference type="Google" id="ProtNLM"/>
    </source>
</evidence>
<sequence length="411" mass="46225">MKKATTYKAIIGSIITLFCCNVIIAQSEITDGATSPNNYEKLKALGFNDLEIYEDLGNANFLTQNYDKAIFWYDKLMSSSVNGSLNSGCQERYQYSLKQLNSKTALSPSEQKDWEAIVKADYLLKKKYLKKDYDNSSEDRFKELVFEPANAQFSIEEKEPKEILSFIGKNKENSKEYDAPITLTANGKTAYFSKTDYVKPMYGMFSKKELVHKIYKAEKVDGVWTNFEKVAVCPKNSSAKHPAVSADGKRLFFASNMPGSFGEYDIYVADLYKNGKVGVSKNLGQKVNTKKNDLYPSLVDGSTLFFASEGRKGHGGLDIYMTQVGQNRVDLAMNMGSPINSKKDDFSISFKNDKGGFVMSNRGGDSDLQRVAFTSSDRLDTDTQEQGKYNSMEAIRKSWKVDYSTSVYEDE</sequence>
<dbReference type="InterPro" id="IPR011659">
    <property type="entry name" value="WD40"/>
</dbReference>
<dbReference type="Pfam" id="PF07676">
    <property type="entry name" value="PD40"/>
    <property type="match status" value="2"/>
</dbReference>
<evidence type="ECO:0000313" key="2">
    <source>
        <dbReference type="Proteomes" id="UP000590442"/>
    </source>
</evidence>
<protein>
    <recommendedName>
        <fullName evidence="3">WD40-like Beta Propeller Repeat</fullName>
    </recommendedName>
</protein>
<dbReference type="EMBL" id="JAATJJ010000001">
    <property type="protein sequence ID" value="NJB70117.1"/>
    <property type="molecule type" value="Genomic_DNA"/>
</dbReference>
<accession>A0A846QSD8</accession>
<dbReference type="AlphaFoldDB" id="A0A846QSD8"/>
<organism evidence="1 2">
    <name type="scientific">Saonia flava</name>
    <dbReference type="NCBI Taxonomy" id="523696"/>
    <lineage>
        <taxon>Bacteria</taxon>
        <taxon>Pseudomonadati</taxon>
        <taxon>Bacteroidota</taxon>
        <taxon>Flavobacteriia</taxon>
        <taxon>Flavobacteriales</taxon>
        <taxon>Flavobacteriaceae</taxon>
        <taxon>Saonia</taxon>
    </lineage>
</organism>
<dbReference type="Gene3D" id="2.120.10.30">
    <property type="entry name" value="TolB, C-terminal domain"/>
    <property type="match status" value="1"/>
</dbReference>
<comment type="caution">
    <text evidence="1">The sequence shown here is derived from an EMBL/GenBank/DDBJ whole genome shotgun (WGS) entry which is preliminary data.</text>
</comment>
<dbReference type="SUPFAM" id="SSF69304">
    <property type="entry name" value="Tricorn protease N-terminal domain"/>
    <property type="match status" value="1"/>
</dbReference>
<gene>
    <name evidence="1" type="ORF">GGR42_000579</name>
</gene>